<evidence type="ECO:0000256" key="2">
    <source>
        <dbReference type="ARBA" id="ARBA00022741"/>
    </source>
</evidence>
<dbReference type="OrthoDB" id="7057856at2"/>
<dbReference type="NCBIfam" id="TIGR01378">
    <property type="entry name" value="thi_PPkinase"/>
    <property type="match status" value="1"/>
</dbReference>
<proteinExistence type="predicted"/>
<dbReference type="Gene3D" id="3.40.50.10240">
    <property type="entry name" value="Thiamin pyrophosphokinase, catalytic domain"/>
    <property type="match status" value="1"/>
</dbReference>
<dbReference type="PANTHER" id="PTHR41299:SF1">
    <property type="entry name" value="THIAMINE PYROPHOSPHOKINASE"/>
    <property type="match status" value="1"/>
</dbReference>
<dbReference type="GO" id="GO:0005524">
    <property type="term" value="F:ATP binding"/>
    <property type="evidence" value="ECO:0007669"/>
    <property type="project" value="UniProtKB-KW"/>
</dbReference>
<evidence type="ECO:0000256" key="3">
    <source>
        <dbReference type="ARBA" id="ARBA00022777"/>
    </source>
</evidence>
<keyword evidence="3 7" id="KW-0418">Kinase</keyword>
<feature type="domain" description="Thiamin pyrophosphokinase thiamin-binding" evidence="6">
    <location>
        <begin position="130"/>
        <end position="200"/>
    </location>
</feature>
<organism evidence="7 8">
    <name type="scientific">Jhaorihella thermophila</name>
    <dbReference type="NCBI Taxonomy" id="488547"/>
    <lineage>
        <taxon>Bacteria</taxon>
        <taxon>Pseudomonadati</taxon>
        <taxon>Pseudomonadota</taxon>
        <taxon>Alphaproteobacteria</taxon>
        <taxon>Rhodobacterales</taxon>
        <taxon>Paracoccaceae</taxon>
        <taxon>Jhaorihella</taxon>
    </lineage>
</organism>
<dbReference type="PANTHER" id="PTHR41299">
    <property type="entry name" value="THIAMINE PYROPHOSPHOKINASE"/>
    <property type="match status" value="1"/>
</dbReference>
<protein>
    <recommendedName>
        <fullName evidence="5">Thiamine diphosphokinase</fullName>
        <ecNumber evidence="5">2.7.6.2</ecNumber>
    </recommendedName>
</protein>
<dbReference type="EC" id="2.7.6.2" evidence="5"/>
<evidence type="ECO:0000256" key="1">
    <source>
        <dbReference type="ARBA" id="ARBA00022679"/>
    </source>
</evidence>
<dbReference type="SMART" id="SM00983">
    <property type="entry name" value="TPK_B1_binding"/>
    <property type="match status" value="1"/>
</dbReference>
<dbReference type="EMBL" id="FNVD01000005">
    <property type="protein sequence ID" value="SEF83026.1"/>
    <property type="molecule type" value="Genomic_DNA"/>
</dbReference>
<dbReference type="SUPFAM" id="SSF63862">
    <property type="entry name" value="Thiamin pyrophosphokinase, substrate-binding domain"/>
    <property type="match status" value="1"/>
</dbReference>
<dbReference type="GO" id="GO:0004788">
    <property type="term" value="F:thiamine diphosphokinase activity"/>
    <property type="evidence" value="ECO:0007669"/>
    <property type="project" value="UniProtKB-UniRule"/>
</dbReference>
<dbReference type="InterPro" id="IPR036759">
    <property type="entry name" value="TPK_catalytic_sf"/>
</dbReference>
<dbReference type="InterPro" id="IPR007373">
    <property type="entry name" value="Thiamin_PyroPKinase_B1-bd"/>
</dbReference>
<keyword evidence="8" id="KW-1185">Reference proteome</keyword>
<keyword evidence="1" id="KW-0808">Transferase</keyword>
<dbReference type="Pfam" id="PF04263">
    <property type="entry name" value="TPK_catalytic"/>
    <property type="match status" value="1"/>
</dbReference>
<dbReference type="GO" id="GO:0030975">
    <property type="term" value="F:thiamine binding"/>
    <property type="evidence" value="ECO:0007669"/>
    <property type="project" value="InterPro"/>
</dbReference>
<reference evidence="7 8" key="1">
    <citation type="submission" date="2016-10" db="EMBL/GenBank/DDBJ databases">
        <authorList>
            <person name="de Groot N.N."/>
        </authorList>
    </citation>
    <scope>NUCLEOTIDE SEQUENCE [LARGE SCALE GENOMIC DNA]</scope>
    <source>
        <strain evidence="7 8">DSM 23413</strain>
    </source>
</reference>
<dbReference type="RefSeq" id="WP_104007639.1">
    <property type="nucleotide sequence ID" value="NZ_FNVD01000005.1"/>
</dbReference>
<dbReference type="InterPro" id="IPR036371">
    <property type="entry name" value="TPK_B1-bd_sf"/>
</dbReference>
<dbReference type="GO" id="GO:0009229">
    <property type="term" value="P:thiamine diphosphate biosynthetic process"/>
    <property type="evidence" value="ECO:0007669"/>
    <property type="project" value="InterPro"/>
</dbReference>
<evidence type="ECO:0000259" key="6">
    <source>
        <dbReference type="SMART" id="SM00983"/>
    </source>
</evidence>
<sequence length="226" mass="23934">MKPPIVDISEPVTLIGGGELGRNDLDDALSRAPRLIAADGGAGPALAAGHIPEAVIGDFDSLTAEWRHRIPGDRLFPIREQDSTDFDKALRSIRAPLILAVGFLGARVDHQLAAFNAVVRHANHSCILIGAHEVIFHVPARIEVPVARGDVVSLFPMRAVTGRSHGLEWPIDGLELNPGGRIGTSNRALGPVTIETDQPGLLAMVPRGALDDVIRALAPAQARAAE</sequence>
<evidence type="ECO:0000313" key="7">
    <source>
        <dbReference type="EMBL" id="SEF83026.1"/>
    </source>
</evidence>
<gene>
    <name evidence="7" type="ORF">SAMN05421751_105193</name>
</gene>
<dbReference type="InterPro" id="IPR006282">
    <property type="entry name" value="Thi_PPkinase"/>
</dbReference>
<name>A0A1H5V779_9RHOB</name>
<dbReference type="InterPro" id="IPR007371">
    <property type="entry name" value="TPK_catalytic"/>
</dbReference>
<keyword evidence="2" id="KW-0547">Nucleotide-binding</keyword>
<dbReference type="CDD" id="cd07995">
    <property type="entry name" value="TPK"/>
    <property type="match status" value="1"/>
</dbReference>
<evidence type="ECO:0000256" key="4">
    <source>
        <dbReference type="ARBA" id="ARBA00022840"/>
    </source>
</evidence>
<accession>A0A1H5V779</accession>
<dbReference type="Pfam" id="PF04265">
    <property type="entry name" value="TPK_B1_binding"/>
    <property type="match status" value="1"/>
</dbReference>
<evidence type="ECO:0000256" key="5">
    <source>
        <dbReference type="NCBIfam" id="TIGR01378"/>
    </source>
</evidence>
<evidence type="ECO:0000313" key="8">
    <source>
        <dbReference type="Proteomes" id="UP000236742"/>
    </source>
</evidence>
<dbReference type="AlphaFoldDB" id="A0A1H5V779"/>
<dbReference type="SUPFAM" id="SSF63999">
    <property type="entry name" value="Thiamin pyrophosphokinase, catalytic domain"/>
    <property type="match status" value="1"/>
</dbReference>
<dbReference type="InterPro" id="IPR053149">
    <property type="entry name" value="TPK"/>
</dbReference>
<dbReference type="Proteomes" id="UP000236742">
    <property type="component" value="Unassembled WGS sequence"/>
</dbReference>
<dbReference type="GO" id="GO:0016301">
    <property type="term" value="F:kinase activity"/>
    <property type="evidence" value="ECO:0007669"/>
    <property type="project" value="UniProtKB-KW"/>
</dbReference>
<keyword evidence="4" id="KW-0067">ATP-binding</keyword>
<dbReference type="GO" id="GO:0006772">
    <property type="term" value="P:thiamine metabolic process"/>
    <property type="evidence" value="ECO:0007669"/>
    <property type="project" value="UniProtKB-UniRule"/>
</dbReference>